<gene>
    <name evidence="2" type="ORF">N5C72_20215</name>
</gene>
<organism evidence="2 3">
    <name type="scientific">Achromobacter mucicolens</name>
    <dbReference type="NCBI Taxonomy" id="1389922"/>
    <lineage>
        <taxon>Bacteria</taxon>
        <taxon>Pseudomonadati</taxon>
        <taxon>Pseudomonadota</taxon>
        <taxon>Betaproteobacteria</taxon>
        <taxon>Burkholderiales</taxon>
        <taxon>Alcaligenaceae</taxon>
        <taxon>Achromobacter</taxon>
    </lineage>
</organism>
<name>A0ABD4YZZ0_9BURK</name>
<proteinExistence type="predicted"/>
<evidence type="ECO:0000313" key="2">
    <source>
        <dbReference type="EMBL" id="MDH1180414.1"/>
    </source>
</evidence>
<feature type="transmembrane region" description="Helical" evidence="1">
    <location>
        <begin position="62"/>
        <end position="82"/>
    </location>
</feature>
<evidence type="ECO:0000256" key="1">
    <source>
        <dbReference type="SAM" id="Phobius"/>
    </source>
</evidence>
<dbReference type="RefSeq" id="WP_279991652.1">
    <property type="nucleotide sequence ID" value="NZ_DALZLU010000278.1"/>
</dbReference>
<feature type="transmembrane region" description="Helical" evidence="1">
    <location>
        <begin position="94"/>
        <end position="112"/>
    </location>
</feature>
<reference evidence="2 3" key="1">
    <citation type="submission" date="2022-09" db="EMBL/GenBank/DDBJ databases">
        <title>Intensive care unit water sources are persistently colonized with multi-drug resistant bacteria and are the site of extensive horizontal gene transfer of antibiotic resistance genes.</title>
        <authorList>
            <person name="Diorio-Toth L."/>
        </authorList>
    </citation>
    <scope>NUCLEOTIDE SEQUENCE [LARGE SCALE GENOMIC DNA]</scope>
    <source>
        <strain evidence="2 3">GD03967</strain>
    </source>
</reference>
<protein>
    <submittedName>
        <fullName evidence="2">Uncharacterized protein</fullName>
    </submittedName>
</protein>
<keyword evidence="1" id="KW-1133">Transmembrane helix</keyword>
<sequence>MQSISISYRRIADVAGALALSDVSWRSPICTGNYCNGSSNPEDEIIVMFAPSIKTVRLTSRLAVVGALLTVVANLAGFYNVTYRPWSDNEIPPWLNWFGIQLALAGWLIMLLGGKKWLGWGAVVLSVILLNIFWPARMHIHLFNASSESVHGAPYRISYEPFRNWRWRLTQAEGLMPGSSTFSGQRFMYKKVTAATADDAGDISIRDFRCEARREVYWGPISITYARAFPENPLSPYLNLLEDSAGFNFKGCSVVTERNR</sequence>
<evidence type="ECO:0000313" key="3">
    <source>
        <dbReference type="Proteomes" id="UP001158644"/>
    </source>
</evidence>
<dbReference type="AlphaFoldDB" id="A0ABD4YZZ0"/>
<keyword evidence="1" id="KW-0812">Transmembrane</keyword>
<comment type="caution">
    <text evidence="2">The sequence shown here is derived from an EMBL/GenBank/DDBJ whole genome shotgun (WGS) entry which is preliminary data.</text>
</comment>
<feature type="transmembrane region" description="Helical" evidence="1">
    <location>
        <begin position="117"/>
        <end position="136"/>
    </location>
</feature>
<dbReference type="EMBL" id="JAOBZK010000031">
    <property type="protein sequence ID" value="MDH1180414.1"/>
    <property type="molecule type" value="Genomic_DNA"/>
</dbReference>
<dbReference type="Proteomes" id="UP001158644">
    <property type="component" value="Unassembled WGS sequence"/>
</dbReference>
<accession>A0ABD4YZZ0</accession>
<keyword evidence="1" id="KW-0472">Membrane</keyword>